<sequence length="278" mass="30736">MLAKMTKKTALIVLGMHRSGTSSVAGALALAGAAAPKHLMPAAADNPKGFWESSAVADFNDRILNREGSNWHDWRAIPKAPLLADKSARNDAIDLLQDEFGDAAVIVLKDPRICRIFPLWRQALLEAGYNPLVVSPVRAPSEVAASLESRNALSRNHALRLWMRHVLDAEQASRGLDRRFVLWPDFLHQWRTVFDAINKLSATTLNLDDARSSEIDAFLSTDLRRQSDASPPPSAVARTYGLLAQLSRHGEHSDLHFALDDLRSDFDQACDLFSDAPR</sequence>
<dbReference type="OrthoDB" id="7210452at2"/>
<gene>
    <name evidence="1" type="ORF">DA69_13990</name>
</gene>
<dbReference type="eggNOG" id="COG3551">
    <property type="taxonomic scope" value="Bacteria"/>
</dbReference>
<evidence type="ECO:0008006" key="3">
    <source>
        <dbReference type="Google" id="ProtNLM"/>
    </source>
</evidence>
<dbReference type="EMBL" id="CP015614">
    <property type="protein sequence ID" value="ANF55742.1"/>
    <property type="molecule type" value="Genomic_DNA"/>
</dbReference>
<reference evidence="1 2" key="1">
    <citation type="journal article" date="2014" name="Genome Announc.">
        <title>Genome Sequence of a Promising Hydrogen-Producing Facultative Anaerobic Bacterium, Brevundimonas naejangsanensis Strain B1.</title>
        <authorList>
            <person name="Su H."/>
            <person name="Zhang T."/>
            <person name="Bao M."/>
            <person name="Jiang Y."/>
            <person name="Wang Y."/>
            <person name="Tan T."/>
        </authorList>
    </citation>
    <scope>NUCLEOTIDE SEQUENCE [LARGE SCALE GENOMIC DNA]</scope>
    <source>
        <strain evidence="1 2">B1</strain>
    </source>
</reference>
<dbReference type="InterPro" id="IPR027417">
    <property type="entry name" value="P-loop_NTPase"/>
</dbReference>
<evidence type="ECO:0000313" key="1">
    <source>
        <dbReference type="EMBL" id="ANF55742.1"/>
    </source>
</evidence>
<dbReference type="RefSeq" id="WP_025978670.1">
    <property type="nucleotide sequence ID" value="NZ_CP015614.1"/>
</dbReference>
<dbReference type="SUPFAM" id="SSF52540">
    <property type="entry name" value="P-loop containing nucleoside triphosphate hydrolases"/>
    <property type="match status" value="1"/>
</dbReference>
<dbReference type="PIRSF" id="PIRSF029407">
    <property type="entry name" value="UCP029407"/>
    <property type="match status" value="1"/>
</dbReference>
<keyword evidence="2" id="KW-1185">Reference proteome</keyword>
<proteinExistence type="predicted"/>
<protein>
    <recommendedName>
        <fullName evidence="3">Sulfotransferase family protein</fullName>
    </recommendedName>
</protein>
<dbReference type="AlphaFoldDB" id="A0A172Y9D0"/>
<dbReference type="Proteomes" id="UP000077603">
    <property type="component" value="Chromosome"/>
</dbReference>
<name>A0A172Y9D0_9CAUL</name>
<dbReference type="KEGG" id="bne:DA69_13990"/>
<dbReference type="Gene3D" id="3.40.50.300">
    <property type="entry name" value="P-loop containing nucleotide triphosphate hydrolases"/>
    <property type="match status" value="1"/>
</dbReference>
<dbReference type="STRING" id="588932.DA69_13990"/>
<dbReference type="InterPro" id="IPR014556">
    <property type="entry name" value="UCP029407"/>
</dbReference>
<organism evidence="1 2">
    <name type="scientific">Brevundimonas naejangsanensis</name>
    <dbReference type="NCBI Taxonomy" id="588932"/>
    <lineage>
        <taxon>Bacteria</taxon>
        <taxon>Pseudomonadati</taxon>
        <taxon>Pseudomonadota</taxon>
        <taxon>Alphaproteobacteria</taxon>
        <taxon>Caulobacterales</taxon>
        <taxon>Caulobacteraceae</taxon>
        <taxon>Brevundimonas</taxon>
    </lineage>
</organism>
<evidence type="ECO:0000313" key="2">
    <source>
        <dbReference type="Proteomes" id="UP000077603"/>
    </source>
</evidence>
<accession>A0A172Y9D0</accession>